<organism evidence="3">
    <name type="scientific">Babesia bigemina</name>
    <dbReference type="NCBI Taxonomy" id="5866"/>
    <lineage>
        <taxon>Eukaryota</taxon>
        <taxon>Sar</taxon>
        <taxon>Alveolata</taxon>
        <taxon>Apicomplexa</taxon>
        <taxon>Aconoidasida</taxon>
        <taxon>Piroplasmida</taxon>
        <taxon>Babesiidae</taxon>
        <taxon>Babesia</taxon>
    </lineage>
</organism>
<dbReference type="GeneID" id="24562064"/>
<reference evidence="3" key="2">
    <citation type="submission" date="2014-06" db="EMBL/GenBank/DDBJ databases">
        <authorList>
            <person name="Aslett M."/>
            <person name="De Silva Nishadi"/>
        </authorList>
    </citation>
    <scope>NUCLEOTIDE SEQUENCE</scope>
    <source>
        <strain evidence="3">Bond</strain>
    </source>
</reference>
<evidence type="ECO:0000313" key="3">
    <source>
        <dbReference type="EMBL" id="CDR71847.1"/>
    </source>
</evidence>
<dbReference type="KEGG" id="bbig:BBBOND_0005060"/>
<dbReference type="EMBL" id="LK055198">
    <property type="protein sequence ID" value="CDR71847.1"/>
    <property type="molecule type" value="Genomic_DNA"/>
</dbReference>
<keyword evidence="1" id="KW-0175">Coiled coil</keyword>
<dbReference type="RefSeq" id="XP_012770790.1">
    <property type="nucleotide sequence ID" value="XM_012915336.1"/>
</dbReference>
<keyword evidence="2" id="KW-1133">Transmembrane helix</keyword>
<evidence type="ECO:0000256" key="1">
    <source>
        <dbReference type="SAM" id="Coils"/>
    </source>
</evidence>
<keyword evidence="2" id="KW-0812">Transmembrane</keyword>
<gene>
    <name evidence="3" type="ORF">BBBOND_0005060</name>
</gene>
<proteinExistence type="predicted"/>
<dbReference type="VEuPathDB" id="PiroplasmaDB:BBBOND_0005060"/>
<keyword evidence="2" id="KW-0472">Membrane</keyword>
<reference evidence="3" key="1">
    <citation type="journal article" date="2014" name="Nucleic Acids Res.">
        <title>The evolutionary dynamics of variant antigen genes in Babesia reveal a history of genomic innovation underlying host-parasite interaction.</title>
        <authorList>
            <person name="Jackson A.P."/>
            <person name="Otto T.D."/>
            <person name="Darby A."/>
            <person name="Ramaprasad A."/>
            <person name="Xia D."/>
            <person name="Echaide I.E."/>
            <person name="Farber M."/>
            <person name="Gahlot S."/>
            <person name="Gamble J."/>
            <person name="Gupta D."/>
            <person name="Gupta Y."/>
            <person name="Jackson L."/>
            <person name="Malandrin L."/>
            <person name="Malas T.B."/>
            <person name="Moussa E."/>
            <person name="Nair M."/>
            <person name="Reid AJ."/>
            <person name="Sanders M."/>
            <person name="Sharma J."/>
            <person name="Tracey A."/>
            <person name="Quail M.A."/>
            <person name="Weir W."/>
            <person name="Wastling J.M."/>
            <person name="Hall N."/>
            <person name="Willadsen P."/>
            <person name="Lingelbach K."/>
            <person name="Shiels B."/>
            <person name="Tait A."/>
            <person name="Berriman M."/>
            <person name="Allred D.R."/>
            <person name="Pain A."/>
        </authorList>
    </citation>
    <scope>NUCLEOTIDE SEQUENCE</scope>
    <source>
        <strain evidence="3">Bond</strain>
    </source>
</reference>
<evidence type="ECO:0008006" key="4">
    <source>
        <dbReference type="Google" id="ProtNLM"/>
    </source>
</evidence>
<evidence type="ECO:0000256" key="2">
    <source>
        <dbReference type="SAM" id="Phobius"/>
    </source>
</evidence>
<feature type="coiled-coil region" evidence="1">
    <location>
        <begin position="64"/>
        <end position="102"/>
    </location>
</feature>
<protein>
    <recommendedName>
        <fullName evidence="4">C3H1-type domain-containing protein</fullName>
    </recommendedName>
</protein>
<accession>A0A061BK72</accession>
<name>A0A061BK72_BABBI</name>
<feature type="transmembrane region" description="Helical" evidence="2">
    <location>
        <begin position="1685"/>
        <end position="1706"/>
    </location>
</feature>
<sequence length="1747" mass="196376">MGFLSGVLEAVKDENEVTTYDNYITENDKKLEKVLNTLTKQIGSGREGLAASVGAVKGWLEGYERKLNEKIKKVKNPINNLENELERQKQNIEKLKNKEYDNAKNSDLADCIRDLDKLTEQCKESSRSLKSVDYNFQKQLKPHVEKICQAAETFLRNAVRDHDDLLKVCNNLNDELGNLQAAVISHANVEGEQCITHVKKEFEEKVKTPIQGVKNRLYGLNSELERWYTLAKQVLTKGTSKCDEILGHVKDKNQSQKWRAVEIAASTLKSRADALRELVIQAKRQLTVEIQNALSQVVVLDRAVRTGLKNTKDFIKEAMKNYVSNKLLAEIQTQIKSIEGDPRNGLTHIMEEVKKYAMKFKQDGEHGFESIVKYWINDILVMEPVKGWLEKYFEEKSRFKNGYEEWNDKGKSSSELTLKLAALITKHLTAEINAAVKNAQHVIANDTISNQVNAVQFSCDKFASQLGTRIKDNNHSLLIGVAKAINDAAKGNDKFHNSRELTDAVESILHQLVSVAKKTEEAIKSFTCNNSDMSADVDAALKVATHLKTALTTSVITSTVPIPPDDMEPFDLKTNVEGIIHGILNKEIGMENKISDKIAKLNERFELYGELIRQDNVPRIAETSAKLIGKLDEGKFPTMIKGIEDKVNGVNHLGRVIDGSTSDSSPVNVNGQVHIDTFKQLCDQVNSELKSLCDSVKELVDNDADEGSNGLTPSTKRGVKNLLNDLQKMLDTSKTGTLYGLPKHLQAIHDEVKNTVIGDDHSFSGDRAPQTLAEIVKAANEFHTTTIKQKVDQCISDITAKVKQEVTEKIKNLKNAALAQFTKRKTAELEELKNSVNVQKNIIDNIIFTNQTTGLKGLMNTIGSNLQAHIDPLIYVDFTKLSNDFRCFVNPLFTYITSQLTPSPSSQLVADLQTRTYALLSHLHENKRTFTFDSGFRSLLHGLTSALSTFNAAAFANPHHPQLLDALKAGMRGLVKEMEKAYVNRYCGCEGITWSKVDDKFDPTDDAKRCAKVLMSCLPMLLNDLSKVKERCANKGEWSKLKINSHPKNKLGPFLKSCGYSVASDVPLQDGELQNSSKMKGENIHKIVADVKAISPDEHVPQCRSPKKTENFDMIDYIICLCDHLHEYYRVNHYATFTSKKHPSTINDMLQWLSGLPFNTVYSDLALNGFEDLFEEPEDTDAKAINVDILVEVEKERSLDAYPEKITVAKLSGVLTEVCHHAEETLISLLGHGHGDGIYACDFNTNSAKLTYPSDPSKCLDLLFEVISRVYNQLFFLFKQCSYSTKLGGWYDCWYGQGVGGSAWNCNTLQCPGQRGDQKAGQEHNQKCNQSCDQTAECGLKSPLQSFLEDGLPGFLPHPYSKSNCKPTCTAPGHFGKVCITPMGFNDISGMASRRQQGRHITDVLREFCGSEHAPLSRLCGLLTCLLTRPPQTLGDMFAFYYNFLNGWYSAKLNGPREKHREIAFSLAVKDANFKNSDNPLEVHSMFENIHHRASETSTHPKGDLFSLVACDQPMAENTYCGRYLQPCGQHIWTVFSKEHADKYLSWIVYLTETFYDLLKMLYDDCNNKCGQDHSKCNRTSCAVDCKTKLPSKSKIPTQDRYHDSKCRTIVTCKSTLPTFCRYGFVFDSPQSLSGEYGDDKKRTCKDFCRALNRVLSDDKKVNDVLAKLKFETIPTFLWNIRSKFFWLTVALWLLSFLYLLHIMVIRLDLLHIKSHLHSPSSHRIAAQSLLAAARVNKLGRVFYLQP</sequence>
<dbReference type="OrthoDB" id="366967at2759"/>
<feature type="coiled-coil region" evidence="1">
    <location>
        <begin position="155"/>
        <end position="182"/>
    </location>
</feature>